<dbReference type="AlphaFoldDB" id="A0A1H7GIK3"/>
<evidence type="ECO:0000313" key="1">
    <source>
        <dbReference type="EMBL" id="SEK35675.1"/>
    </source>
</evidence>
<dbReference type="Proteomes" id="UP000182321">
    <property type="component" value="Unassembled WGS sequence"/>
</dbReference>
<proteinExistence type="predicted"/>
<protein>
    <submittedName>
        <fullName evidence="1">Uncharacterized protein</fullName>
    </submittedName>
</protein>
<accession>A0A1H7GIK3</accession>
<keyword evidence="2" id="KW-1185">Reference proteome</keyword>
<sequence length="139" mass="16118">MFIHVCLLHTLASHCKTSERTPAKSSLCPLRKSIIFAKSCRGLGGRADRWAGPGLAINILWRGAKMPLGLPGAWEFEFILTGSTCRWQLRLFCRLPWQGLRLRHQLRHHHQRKRQSLWLRHLLLQLSSLSCLYRVQLLC</sequence>
<organism evidence="1 2">
    <name type="scientific">Pseudobutyrivibrio ruminis</name>
    <dbReference type="NCBI Taxonomy" id="46206"/>
    <lineage>
        <taxon>Bacteria</taxon>
        <taxon>Bacillati</taxon>
        <taxon>Bacillota</taxon>
        <taxon>Clostridia</taxon>
        <taxon>Lachnospirales</taxon>
        <taxon>Lachnospiraceae</taxon>
        <taxon>Pseudobutyrivibrio</taxon>
    </lineage>
</organism>
<gene>
    <name evidence="1" type="ORF">SAMN02910377_00712</name>
</gene>
<dbReference type="EMBL" id="FNZX01000004">
    <property type="protein sequence ID" value="SEK35675.1"/>
    <property type="molecule type" value="Genomic_DNA"/>
</dbReference>
<evidence type="ECO:0000313" key="2">
    <source>
        <dbReference type="Proteomes" id="UP000182321"/>
    </source>
</evidence>
<name>A0A1H7GIK3_9FIRM</name>
<reference evidence="2" key="1">
    <citation type="submission" date="2016-10" db="EMBL/GenBank/DDBJ databases">
        <authorList>
            <person name="Varghese N."/>
            <person name="Submissions S."/>
        </authorList>
    </citation>
    <scope>NUCLEOTIDE SEQUENCE [LARGE SCALE GENOMIC DNA]</scope>
    <source>
        <strain evidence="2">ACV-9</strain>
    </source>
</reference>